<feature type="compositionally biased region" description="Basic and acidic residues" evidence="1">
    <location>
        <begin position="431"/>
        <end position="449"/>
    </location>
</feature>
<feature type="region of interest" description="Disordered" evidence="1">
    <location>
        <begin position="58"/>
        <end position="110"/>
    </location>
</feature>
<feature type="compositionally biased region" description="Polar residues" evidence="1">
    <location>
        <begin position="146"/>
        <end position="166"/>
    </location>
</feature>
<sequence>MTMKPEMDELVPVPDSLMHCFQLESYLRNMRSHISRRLNELQQSVNIVWDEVRRNATPCSDGHQLRSATSQPRSFPSRTQRDVEQTTPTPVLNRTSSALTSSACSLPQTDNRMLPTEQFSWDTSGTNVMSTFGREYGDDARDESALDSQTSVSERPGTKASTIAASEGSMDTAQVVDEMIKNAVDMLQNTSDMLRNNEEILKKAGEMPKSTEETLKMNEEVLKKDEEVLKQNVDVLTSYEETPRDKEEILKSGVEMLKCNVDMLKSNLSMLRHNADMLTNVEETLRGRDEVPNDDKKEEEESLVVEETPKQQKDDGDDVPKIHEERLTPEVGMIKYFHQDTDARRSSDGSLRSSEGIGKGRRAIKKDRSVVVGKRLCKGLKDLPVRIGAAHKQTVEFPQKDGSSLDMEGEGSGKVEEVPKETDEDEDEDDKEPKEVAFKETVDVLKVSEDVPEDKDDVKPATVEADITREGAEETKQSEDIPKGNAREDSEEDKKTYPLREEVLEDAGNKGITVNDAVGGSKSLLEIDEERFRRNEEMHQKNEKLHQKNEEMQQKNEEMQRKNEDMQRKNEDMLRRNEEILQRNEEMLRRNEELLKKKMRALKNREMRKATEIQKVIKAPRGDYKTTRLRQSPHPPRATSRLSSTGEIEGRVGREDPTMIFPSPPRARSVETAAILVDMRKMLREEIAVSLDEACSTITTKAREAAASVRQEILTELRDGCGEASTATYSVVRPGSTPKFAADEGEGQQAFATESETMQQEFHSTQETALEKKLMEHIYDLQERLALYEAERTEFRNIIRVLVQAHTKNSGSPNAALDCTAASSGPEPPSFVTEVAAVDPRKLYKLKNEPISLSSQIPTLHHPLRCDRVSTGTETTLGSRLMRQKLQADTHDQQPWSQRGLGLSRAETGRGIQNNLRQGPSRVQGGLPKLKNNVVETETVRYNTSLDYTPSRYNRRQVESFPPLPYERTRPSGTHTGS</sequence>
<organism evidence="3 4">
    <name type="scientific">Trypanosoma brucei brucei (strain 927/4 GUTat10.1)</name>
    <dbReference type="NCBI Taxonomy" id="185431"/>
    <lineage>
        <taxon>Eukaryota</taxon>
        <taxon>Discoba</taxon>
        <taxon>Euglenozoa</taxon>
        <taxon>Kinetoplastea</taxon>
        <taxon>Metakinetoplastina</taxon>
        <taxon>Trypanosomatida</taxon>
        <taxon>Trypanosomatidae</taxon>
        <taxon>Trypanosoma</taxon>
    </lineage>
</organism>
<feature type="compositionally biased region" description="Polar residues" evidence="1">
    <location>
        <begin position="85"/>
        <end position="94"/>
    </location>
</feature>
<evidence type="ECO:0000313" key="3">
    <source>
        <dbReference type="EMBL" id="AAX79177.1"/>
    </source>
</evidence>
<dbReference type="KEGG" id="tbr:Tb927.2.2090"/>
<feature type="region of interest" description="Disordered" evidence="1">
    <location>
        <begin position="282"/>
        <end position="323"/>
    </location>
</feature>
<accession>Q586J3</accession>
<feature type="region of interest" description="Disordered" evidence="1">
    <location>
        <begin position="946"/>
        <end position="978"/>
    </location>
</feature>
<protein>
    <submittedName>
        <fullName evidence="3">Uncharacterized protein</fullName>
    </submittedName>
</protein>
<dbReference type="GeneID" id="3655509"/>
<dbReference type="RefSeq" id="XP_951523.1">
    <property type="nucleotide sequence ID" value="XM_946430.1"/>
</dbReference>
<reference evidence="2" key="5">
    <citation type="submission" date="2005-04" db="EMBL/GenBank/DDBJ databases">
        <title>Sequencing, closure, and annotation of Trypanosoma brucei chromosomes 2 through 8.</title>
        <authorList>
            <person name="Ghedin E."/>
            <person name="Blandin G."/>
            <person name="Bartholomeu D."/>
            <person name="Caler E."/>
            <person name="Haas B."/>
            <person name="Hannick L."/>
            <person name="Shallom J."/>
            <person name="Hou L."/>
            <person name="Djikeng A."/>
            <person name="Feldblyum T."/>
            <person name="Hostetler J."/>
            <person name="Johnson J."/>
            <person name="Jones K."/>
            <person name="Koo H.L."/>
            <person name="Larkin C."/>
            <person name="Pai G."/>
            <person name="Peterson J."/>
            <person name="Khalak H.G."/>
            <person name="Salzberg S."/>
            <person name="Simpson A.J."/>
            <person name="Tallon L."/>
            <person name="Van Aken S."/>
            <person name="Wanless D."/>
            <person name="White O."/>
            <person name="Wortman J."/>
            <person name="Fraser C.M."/>
            <person name="El-Sayed N.M.A."/>
        </authorList>
    </citation>
    <scope>NUCLEOTIDE SEQUENCE</scope>
    <source>
        <strain evidence="2">927/4 GUTat10.1</strain>
    </source>
</reference>
<dbReference type="Proteomes" id="UP000008524">
    <property type="component" value="Chromosome 2"/>
</dbReference>
<evidence type="ECO:0000313" key="2">
    <source>
        <dbReference type="EMBL" id="AAQ15666.1"/>
    </source>
</evidence>
<dbReference type="InParanoid" id="Q586J3"/>
<feature type="compositionally biased region" description="Basic and acidic residues" evidence="1">
    <location>
        <begin position="411"/>
        <end position="421"/>
    </location>
</feature>
<feature type="compositionally biased region" description="Basic and acidic residues" evidence="1">
    <location>
        <begin position="135"/>
        <end position="144"/>
    </location>
</feature>
<evidence type="ECO:0000256" key="1">
    <source>
        <dbReference type="SAM" id="MobiDB-lite"/>
    </source>
</evidence>
<accession>D7SGE6</accession>
<feature type="compositionally biased region" description="Basic and acidic residues" evidence="1">
    <location>
        <begin position="283"/>
        <end position="296"/>
    </location>
</feature>
<name>Q586J3_TRYB2</name>
<reference evidence="2" key="2">
    <citation type="journal article" date="2005" name="Science">
        <title>Comparative genomics of trypanosomatid parasitic protozoa.</title>
        <authorList>
            <person name="El-Sayed N.M."/>
            <person name="Myler P.J."/>
            <person name="Blandin G."/>
            <person name="Berriman M."/>
            <person name="Crabtree J."/>
            <person name="Aggarwal G."/>
            <person name="Caler E."/>
            <person name="Renauld H."/>
            <person name="Worthey E.A."/>
            <person name="Hertz-Fowler C."/>
            <person name="Ghedin E."/>
            <person name="Peacock C."/>
            <person name="Bartholomeu D.C."/>
            <person name="Haas B.J."/>
            <person name="Tran A.N."/>
            <person name="Wortman J.R."/>
            <person name="Alsmark U.C."/>
            <person name="Angiuoli S."/>
            <person name="Anupama A."/>
            <person name="Badger J."/>
            <person name="Bringaud F."/>
            <person name="Cadag E."/>
            <person name="Carlton J.M."/>
            <person name="Cerqueira G.C."/>
            <person name="Creasy T."/>
            <person name="Delcher A.L."/>
            <person name="Djikeng A."/>
            <person name="Embley T.M."/>
            <person name="Hauser C."/>
            <person name="Ivens A.C."/>
            <person name="Kummerfeld S.K."/>
            <person name="Pereira-Leal J.B."/>
            <person name="Nilsson D."/>
            <person name="Peterson J."/>
            <person name="Salzberg S.L."/>
            <person name="Shallom J."/>
            <person name="Silva J.C."/>
            <person name="Sundaram J."/>
            <person name="Westenberger S."/>
            <person name="White O."/>
            <person name="Melville S.E."/>
            <person name="Donelson J.E."/>
            <person name="Andersson B."/>
            <person name="Stuart K.D."/>
            <person name="Hall N."/>
        </authorList>
    </citation>
    <scope>NUCLEOTIDE SEQUENCE</scope>
    <source>
        <strain evidence="2">927/4 GUTat10.1</strain>
    </source>
</reference>
<feature type="region of interest" description="Disordered" evidence="1">
    <location>
        <begin position="626"/>
        <end position="646"/>
    </location>
</feature>
<reference evidence="3" key="1">
    <citation type="submission" date="1999-07" db="EMBL/GenBank/DDBJ databases">
        <authorList>
            <person name="El-Sayed N.M."/>
            <person name="Khalak H."/>
            <person name="Adams M.D."/>
        </authorList>
    </citation>
    <scope>NUCLEOTIDE SEQUENCE</scope>
    <source>
        <strain evidence="3">GUTat10.1</strain>
    </source>
</reference>
<feature type="region of interest" description="Disordered" evidence="1">
    <location>
        <begin position="390"/>
        <end position="498"/>
    </location>
</feature>
<feature type="compositionally biased region" description="Basic and acidic residues" evidence="1">
    <location>
        <begin position="307"/>
        <end position="323"/>
    </location>
</feature>
<dbReference type="VEuPathDB" id="TriTrypDB:Tb927.2.2090"/>
<keyword evidence="4" id="KW-1185">Reference proteome</keyword>
<feature type="region of interest" description="Disordered" evidence="1">
    <location>
        <begin position="339"/>
        <end position="362"/>
    </location>
</feature>
<feature type="compositionally biased region" description="Polar residues" evidence="1">
    <location>
        <begin position="66"/>
        <end position="78"/>
    </location>
</feature>
<reference evidence="3" key="4">
    <citation type="submission" date="2005-04" db="EMBL/GenBank/DDBJ databases">
        <title>.</title>
        <authorList>
            <person name="Ghedin E."/>
            <person name="Blandin G."/>
            <person name="Bartholomeu D."/>
            <person name="Caler E."/>
            <person name="Haas B."/>
            <person name="Hannick L."/>
            <person name="Shallom J."/>
            <person name="Hou L."/>
            <person name="Djikeng A."/>
            <person name="Feldblyum T."/>
            <person name="Hostetler J."/>
            <person name="Johnson J."/>
            <person name="Jones K."/>
            <person name="Koo H.L."/>
            <person name="Larkin C."/>
            <person name="Pai G."/>
            <person name="Peterson J."/>
            <person name="Khalak H.G."/>
            <person name="Salzberg S."/>
            <person name="Simpson A.J."/>
            <person name="Tallon L."/>
            <person name="Van Aken S."/>
            <person name="Wanless D."/>
            <person name="White O."/>
            <person name="Wortman J."/>
            <person name="Fraser C.M."/>
            <person name="El-Sayed N.M.A."/>
        </authorList>
    </citation>
    <scope>NUCLEOTIDE SEQUENCE</scope>
    <source>
        <strain evidence="3">GUTat10.1</strain>
    </source>
</reference>
<reference evidence="2 4" key="3">
    <citation type="journal article" date="2005" name="Science">
        <title>The genome of the African trypanosome Trypanosoma brucei.</title>
        <authorList>
            <person name="Berriman M."/>
            <person name="Ghedin E."/>
            <person name="Hertz-Fowler C."/>
            <person name="Blandin G."/>
            <person name="Renauld H."/>
            <person name="Bartholomeu D.C."/>
            <person name="Lennard N.J."/>
            <person name="Caler E."/>
            <person name="Hamlin N.E."/>
            <person name="Haas B."/>
            <person name="Bohme U."/>
            <person name="Hannick L."/>
            <person name="Aslett M.A."/>
            <person name="Shallom J."/>
            <person name="Marcello L."/>
            <person name="Hou L."/>
            <person name="Wickstead B."/>
            <person name="Alsmark U.C."/>
            <person name="Arrowsmith C."/>
            <person name="Atkin R.J."/>
            <person name="Barron A.J."/>
            <person name="Bringaud F."/>
            <person name="Brooks K."/>
            <person name="Carrington M."/>
            <person name="Cherevach I."/>
            <person name="Chillingworth T.J."/>
            <person name="Churcher C."/>
            <person name="Clark L.N."/>
            <person name="Corton C.H."/>
            <person name="Cronin A."/>
            <person name="Davies R.M."/>
            <person name="Doggett J."/>
            <person name="Djikeng A."/>
            <person name="Feldblyum T."/>
            <person name="Field M.C."/>
            <person name="Fraser A."/>
            <person name="Goodhead I."/>
            <person name="Hance Z."/>
            <person name="Harper D."/>
            <person name="Harris B.R."/>
            <person name="Hauser H."/>
            <person name="Hostetler J."/>
            <person name="Ivens A."/>
            <person name="Jagels K."/>
            <person name="Johnson D."/>
            <person name="Johnson J."/>
            <person name="Jones K."/>
            <person name="Kerhornou A.X."/>
            <person name="Koo H."/>
            <person name="Larke N."/>
            <person name="Landfear S."/>
            <person name="Larkin C."/>
            <person name="Leech V."/>
            <person name="Line A."/>
            <person name="Lord A."/>
            <person name="Macleod A."/>
            <person name="Mooney P.J."/>
            <person name="Moule S."/>
            <person name="Martin D.M."/>
            <person name="Morgan G.W."/>
            <person name="Mungall K."/>
            <person name="Norbertczak H."/>
            <person name="Ormond D."/>
            <person name="Pai G."/>
            <person name="Peacock C.S."/>
            <person name="Peterson J."/>
            <person name="Quail M.A."/>
            <person name="Rabbinowitsch E."/>
            <person name="Rajandream M.A."/>
            <person name="Reitter C."/>
            <person name="Salzberg S.L."/>
            <person name="Sanders M."/>
            <person name="Schobel S."/>
            <person name="Sharp S."/>
            <person name="Simmonds M."/>
            <person name="Simpson A.J."/>
            <person name="Tallon L."/>
            <person name="Turner C.M."/>
            <person name="Tait A."/>
            <person name="Tivey A.R."/>
            <person name="Van Aken S."/>
            <person name="Walker D."/>
            <person name="Wanless D."/>
            <person name="Wang S."/>
            <person name="White B."/>
            <person name="White O."/>
            <person name="Whitehead S."/>
            <person name="Woodward J."/>
            <person name="Wortman J."/>
            <person name="Adams M.D."/>
            <person name="Embley T.M."/>
            <person name="Gull K."/>
            <person name="Ullu E."/>
            <person name="Barry J.D."/>
            <person name="Fairlamb A.H."/>
            <person name="Opperdoes F."/>
            <person name="Barrell B.G."/>
            <person name="Donelson J.E."/>
            <person name="Hall N."/>
            <person name="Fraser C.M."/>
            <person name="Melville S.E."/>
            <person name="El-Sayed N.M."/>
        </authorList>
    </citation>
    <scope>NUCLEOTIDE SEQUENCE [LARGE SCALE GENOMIC DNA]</scope>
    <source>
        <strain evidence="2 4">927/4 GUTat10.1</strain>
    </source>
</reference>
<feature type="compositionally biased region" description="Low complexity" evidence="1">
    <location>
        <begin position="95"/>
        <end position="106"/>
    </location>
</feature>
<feature type="region of interest" description="Disordered" evidence="1">
    <location>
        <begin position="133"/>
        <end position="166"/>
    </location>
</feature>
<proteinExistence type="predicted"/>
<dbReference type="EMBL" id="AC008031">
    <property type="protein sequence ID" value="AAX79177.1"/>
    <property type="molecule type" value="Genomic_DNA"/>
</dbReference>
<feature type="compositionally biased region" description="Basic and acidic residues" evidence="1">
    <location>
        <begin position="466"/>
        <end position="498"/>
    </location>
</feature>
<dbReference type="GO" id="GO:0005737">
    <property type="term" value="C:cytoplasm"/>
    <property type="evidence" value="ECO:0000314"/>
    <property type="project" value="GeneDB"/>
</dbReference>
<feature type="region of interest" description="Disordered" evidence="1">
    <location>
        <begin position="533"/>
        <end position="572"/>
    </location>
</feature>
<dbReference type="GO" id="GO:0005930">
    <property type="term" value="C:axoneme"/>
    <property type="evidence" value="ECO:0000314"/>
    <property type="project" value="GeneDB"/>
</dbReference>
<dbReference type="PaxDb" id="5691-AAQ15666"/>
<gene>
    <name evidence="2" type="primary">25N14.220</name>
    <name evidence="3" type="ORF">Tb927.2.2090</name>
</gene>
<dbReference type="EMBL" id="AE017150">
    <property type="protein sequence ID" value="AAQ15666.1"/>
    <property type="molecule type" value="Genomic_DNA"/>
</dbReference>
<dbReference type="AlphaFoldDB" id="Q586J3"/>
<evidence type="ECO:0000313" key="4">
    <source>
        <dbReference type="Proteomes" id="UP000008524"/>
    </source>
</evidence>